<dbReference type="AlphaFoldDB" id="A0A7J6D4Y4"/>
<comment type="caution">
    <text evidence="1">The sequence shown here is derived from an EMBL/GenBank/DDBJ whole genome shotgun (WGS) entry which is preliminary data.</text>
</comment>
<dbReference type="GO" id="GO:0005654">
    <property type="term" value="C:nucleoplasm"/>
    <property type="evidence" value="ECO:0007669"/>
    <property type="project" value="TreeGrafter"/>
</dbReference>
<evidence type="ECO:0000313" key="1">
    <source>
        <dbReference type="EMBL" id="KAF4114252.1"/>
    </source>
</evidence>
<accession>A0A7J6D4Y4</accession>
<dbReference type="EMBL" id="JAAMOB010000004">
    <property type="protein sequence ID" value="KAF4114252.1"/>
    <property type="molecule type" value="Genomic_DNA"/>
</dbReference>
<dbReference type="PANTHER" id="PTHR16477">
    <property type="entry name" value="COILED-COIL DOMAIN-CONTAINING PROTEIN 106"/>
    <property type="match status" value="1"/>
</dbReference>
<dbReference type="Pfam" id="PF15794">
    <property type="entry name" value="CCDC106"/>
    <property type="match status" value="1"/>
</dbReference>
<proteinExistence type="predicted"/>
<protein>
    <submittedName>
        <fullName evidence="1">Uncharacterized protein</fullName>
    </submittedName>
</protein>
<organism evidence="1 2">
    <name type="scientific">Onychostoma macrolepis</name>
    <dbReference type="NCBI Taxonomy" id="369639"/>
    <lineage>
        <taxon>Eukaryota</taxon>
        <taxon>Metazoa</taxon>
        <taxon>Chordata</taxon>
        <taxon>Craniata</taxon>
        <taxon>Vertebrata</taxon>
        <taxon>Euteleostomi</taxon>
        <taxon>Actinopterygii</taxon>
        <taxon>Neopterygii</taxon>
        <taxon>Teleostei</taxon>
        <taxon>Ostariophysi</taxon>
        <taxon>Cypriniformes</taxon>
        <taxon>Cyprinidae</taxon>
        <taxon>Acrossocheilinae</taxon>
        <taxon>Onychostoma</taxon>
    </lineage>
</organism>
<dbReference type="Proteomes" id="UP000579812">
    <property type="component" value="Unassembled WGS sequence"/>
</dbReference>
<reference evidence="1 2" key="1">
    <citation type="submission" date="2020-04" db="EMBL/GenBank/DDBJ databases">
        <title>Chromosome-level genome assembly of a cyprinid fish Onychostoma macrolepis by integration of Nanopore Sequencing, Bionano and Hi-C technology.</title>
        <authorList>
            <person name="Wang D."/>
        </authorList>
    </citation>
    <scope>NUCLEOTIDE SEQUENCE [LARGE SCALE GENOMIC DNA]</scope>
    <source>
        <strain evidence="1">SWU-2019</strain>
        <tissue evidence="1">Muscle</tissue>
    </source>
</reference>
<gene>
    <name evidence="1" type="ORF">G5714_004475</name>
</gene>
<dbReference type="PANTHER" id="PTHR16477:SF5">
    <property type="entry name" value="COILED-COIL DOMAIN-CONTAINING PROTEIN 106-RELATED"/>
    <property type="match status" value="1"/>
</dbReference>
<evidence type="ECO:0000313" key="2">
    <source>
        <dbReference type="Proteomes" id="UP000579812"/>
    </source>
</evidence>
<dbReference type="InterPro" id="IPR031591">
    <property type="entry name" value="CCDC106"/>
</dbReference>
<sequence>MKKARTPEDSIKRYHKVLQLVNGGFSKAEAYNMNVDRNTIVMQAPIAELAFANPEEYKALRATFKKGESIQRFSDLDGAWLSLM</sequence>
<keyword evidence="2" id="KW-1185">Reference proteome</keyword>
<name>A0A7J6D4Y4_9TELE</name>